<proteinExistence type="predicted"/>
<dbReference type="EMBL" id="LT629734">
    <property type="protein sequence ID" value="SDR99607.1"/>
    <property type="molecule type" value="Genomic_DNA"/>
</dbReference>
<reference evidence="4" key="1">
    <citation type="submission" date="2016-10" db="EMBL/GenBank/DDBJ databases">
        <authorList>
            <person name="Varghese N."/>
            <person name="Submissions S."/>
        </authorList>
    </citation>
    <scope>NUCLEOTIDE SEQUENCE [LARGE SCALE GENOMIC DNA]</scope>
    <source>
        <strain evidence="4">DSM 22965</strain>
    </source>
</reference>
<feature type="region of interest" description="Disordered" evidence="1">
    <location>
        <begin position="34"/>
        <end position="100"/>
    </location>
</feature>
<dbReference type="STRING" id="684552.SAMN04489719_1297"/>
<keyword evidence="2" id="KW-0732">Signal</keyword>
<dbReference type="PROSITE" id="PS51257">
    <property type="entry name" value="PROKAR_LIPOPROTEIN"/>
    <property type="match status" value="1"/>
</dbReference>
<dbReference type="Proteomes" id="UP000199649">
    <property type="component" value="Chromosome I"/>
</dbReference>
<evidence type="ECO:0000256" key="2">
    <source>
        <dbReference type="SAM" id="SignalP"/>
    </source>
</evidence>
<evidence type="ECO:0000256" key="1">
    <source>
        <dbReference type="SAM" id="MobiDB-lite"/>
    </source>
</evidence>
<organism evidence="3 4">
    <name type="scientific">Agrococcus carbonis</name>
    <dbReference type="NCBI Taxonomy" id="684552"/>
    <lineage>
        <taxon>Bacteria</taxon>
        <taxon>Bacillati</taxon>
        <taxon>Actinomycetota</taxon>
        <taxon>Actinomycetes</taxon>
        <taxon>Micrococcales</taxon>
        <taxon>Microbacteriaceae</taxon>
        <taxon>Agrococcus</taxon>
    </lineage>
</organism>
<sequence length="283" mass="28886">MSSFRNRMRAAALVVGLAAAGLAAAGLGGCTAAPPAPTGTPDASAAPTDAAATPVATEGADAAPTPDPTAVGPAGGAIIDDRSAPSALAEPPRSGAGSARELEVIDGRNHWRFTTGTGTASFAVPLDWRVEPQYTEVVDARGRAAWLTIVRLLEPNGDTALMFTEGPRANMSPGGTPASWDAGERRGVAGGLEAVSWSYASEYMGSPSREHGVGLTTAGATTLPDGSVCAGDMCRSFTGHQPSWYAGVTTAEAWFAGELEERMLGVVASLELHHDDLTASPWQ</sequence>
<evidence type="ECO:0000313" key="3">
    <source>
        <dbReference type="EMBL" id="SDR99607.1"/>
    </source>
</evidence>
<accession>A0A1H1NL08</accession>
<name>A0A1H1NL08_9MICO</name>
<feature type="signal peptide" evidence="2">
    <location>
        <begin position="1"/>
        <end position="25"/>
    </location>
</feature>
<protein>
    <recommendedName>
        <fullName evidence="5">Lipoprotein</fullName>
    </recommendedName>
</protein>
<feature type="chain" id="PRO_5039647584" description="Lipoprotein" evidence="2">
    <location>
        <begin position="26"/>
        <end position="283"/>
    </location>
</feature>
<evidence type="ECO:0008006" key="5">
    <source>
        <dbReference type="Google" id="ProtNLM"/>
    </source>
</evidence>
<keyword evidence="4" id="KW-1185">Reference proteome</keyword>
<gene>
    <name evidence="3" type="ORF">SAMN04489719_1297</name>
</gene>
<feature type="compositionally biased region" description="Low complexity" evidence="1">
    <location>
        <begin position="34"/>
        <end position="72"/>
    </location>
</feature>
<evidence type="ECO:0000313" key="4">
    <source>
        <dbReference type="Proteomes" id="UP000199649"/>
    </source>
</evidence>
<dbReference type="AlphaFoldDB" id="A0A1H1NL08"/>